<dbReference type="InterPro" id="IPR018982">
    <property type="entry name" value="RQC_domain"/>
</dbReference>
<comment type="catalytic activity">
    <reaction evidence="15">
        <text>Couples ATP hydrolysis with the unwinding of duplex DNA by translocating in the 3'-5' direction.</text>
        <dbReference type="EC" id="5.6.2.4"/>
    </reaction>
</comment>
<dbReference type="Pfam" id="PF00570">
    <property type="entry name" value="HRDC"/>
    <property type="match status" value="2"/>
</dbReference>
<evidence type="ECO:0000256" key="7">
    <source>
        <dbReference type="ARBA" id="ARBA00022801"/>
    </source>
</evidence>
<evidence type="ECO:0000256" key="5">
    <source>
        <dbReference type="ARBA" id="ARBA00022741"/>
    </source>
</evidence>
<evidence type="ECO:0000256" key="16">
    <source>
        <dbReference type="NCBIfam" id="TIGR01389"/>
    </source>
</evidence>
<dbReference type="Gene3D" id="1.10.10.10">
    <property type="entry name" value="Winged helix-like DNA-binding domain superfamily/Winged helix DNA-binding domain"/>
    <property type="match status" value="1"/>
</dbReference>
<evidence type="ECO:0000256" key="12">
    <source>
        <dbReference type="ARBA" id="ARBA00023172"/>
    </source>
</evidence>
<accession>A0A2T0BFB6</accession>
<keyword evidence="14" id="KW-0413">Isomerase</keyword>
<dbReference type="OrthoDB" id="9763310at2"/>
<keyword evidence="5" id="KW-0547">Nucleotide-binding</keyword>
<dbReference type="GO" id="GO:0043590">
    <property type="term" value="C:bacterial nucleoid"/>
    <property type="evidence" value="ECO:0007669"/>
    <property type="project" value="TreeGrafter"/>
</dbReference>
<dbReference type="EC" id="5.6.2.4" evidence="16"/>
<feature type="domain" description="HRDC" evidence="17">
    <location>
        <begin position="609"/>
        <end position="689"/>
    </location>
</feature>
<dbReference type="Proteomes" id="UP000239471">
    <property type="component" value="Unassembled WGS sequence"/>
</dbReference>
<keyword evidence="9" id="KW-0862">Zinc</keyword>
<evidence type="ECO:0000256" key="4">
    <source>
        <dbReference type="ARBA" id="ARBA00022723"/>
    </source>
</evidence>
<dbReference type="GO" id="GO:0046872">
    <property type="term" value="F:metal ion binding"/>
    <property type="evidence" value="ECO:0007669"/>
    <property type="project" value="UniProtKB-KW"/>
</dbReference>
<dbReference type="Pfam" id="PF00270">
    <property type="entry name" value="DEAD"/>
    <property type="match status" value="1"/>
</dbReference>
<keyword evidence="4" id="KW-0479">Metal-binding</keyword>
<dbReference type="CDD" id="cd18794">
    <property type="entry name" value="SF2_C_RecQ"/>
    <property type="match status" value="1"/>
</dbReference>
<dbReference type="SMART" id="SM00487">
    <property type="entry name" value="DEXDc"/>
    <property type="match status" value="1"/>
</dbReference>
<feature type="domain" description="HRDC" evidence="17">
    <location>
        <begin position="512"/>
        <end position="592"/>
    </location>
</feature>
<proteinExistence type="inferred from homology"/>
<dbReference type="FunFam" id="3.40.50.300:FF:000296">
    <property type="entry name" value="ATP-dependent DNA helicase RecQ"/>
    <property type="match status" value="1"/>
</dbReference>
<comment type="similarity">
    <text evidence="3">Belongs to the helicase family. RecQ subfamily.</text>
</comment>
<dbReference type="Pfam" id="PF16124">
    <property type="entry name" value="RecQ_Zn_bind"/>
    <property type="match status" value="1"/>
</dbReference>
<dbReference type="InterPro" id="IPR001650">
    <property type="entry name" value="Helicase_C-like"/>
</dbReference>
<feature type="domain" description="Helicase ATP-binding" evidence="18">
    <location>
        <begin position="25"/>
        <end position="194"/>
    </location>
</feature>
<keyword evidence="10" id="KW-0067">ATP-binding</keyword>
<dbReference type="GO" id="GO:0006310">
    <property type="term" value="P:DNA recombination"/>
    <property type="evidence" value="ECO:0007669"/>
    <property type="project" value="UniProtKB-UniRule"/>
</dbReference>
<dbReference type="GO" id="GO:0006281">
    <property type="term" value="P:DNA repair"/>
    <property type="evidence" value="ECO:0007669"/>
    <property type="project" value="UniProtKB-KW"/>
</dbReference>
<reference evidence="20 21" key="1">
    <citation type="submission" date="2018-03" db="EMBL/GenBank/DDBJ databases">
        <title>Genome sequence of Clostridium vincentii DSM 10228.</title>
        <authorList>
            <person name="Poehlein A."/>
            <person name="Daniel R."/>
        </authorList>
    </citation>
    <scope>NUCLEOTIDE SEQUENCE [LARGE SCALE GENOMIC DNA]</scope>
    <source>
        <strain evidence="20 21">DSM 10228</strain>
    </source>
</reference>
<dbReference type="GO" id="GO:0030894">
    <property type="term" value="C:replisome"/>
    <property type="evidence" value="ECO:0007669"/>
    <property type="project" value="TreeGrafter"/>
</dbReference>
<keyword evidence="21" id="KW-1185">Reference proteome</keyword>
<evidence type="ECO:0000313" key="21">
    <source>
        <dbReference type="Proteomes" id="UP000239471"/>
    </source>
</evidence>
<dbReference type="SUPFAM" id="SSF52540">
    <property type="entry name" value="P-loop containing nucleoside triphosphate hydrolases"/>
    <property type="match status" value="1"/>
</dbReference>
<dbReference type="GO" id="GO:0005524">
    <property type="term" value="F:ATP binding"/>
    <property type="evidence" value="ECO:0007669"/>
    <property type="project" value="UniProtKB-KW"/>
</dbReference>
<dbReference type="SUPFAM" id="SSF46785">
    <property type="entry name" value="Winged helix' DNA-binding domain"/>
    <property type="match status" value="1"/>
</dbReference>
<dbReference type="InterPro" id="IPR010997">
    <property type="entry name" value="HRDC-like_sf"/>
</dbReference>
<dbReference type="GO" id="GO:0005737">
    <property type="term" value="C:cytoplasm"/>
    <property type="evidence" value="ECO:0007669"/>
    <property type="project" value="TreeGrafter"/>
</dbReference>
<feature type="domain" description="Helicase C-terminal" evidence="19">
    <location>
        <begin position="218"/>
        <end position="362"/>
    </location>
</feature>
<evidence type="ECO:0000256" key="2">
    <source>
        <dbReference type="ARBA" id="ARBA00001947"/>
    </source>
</evidence>
<dbReference type="Pfam" id="PF00271">
    <property type="entry name" value="Helicase_C"/>
    <property type="match status" value="1"/>
</dbReference>
<dbReference type="PANTHER" id="PTHR13710">
    <property type="entry name" value="DNA HELICASE RECQ FAMILY MEMBER"/>
    <property type="match status" value="1"/>
</dbReference>
<evidence type="ECO:0000256" key="1">
    <source>
        <dbReference type="ARBA" id="ARBA00001946"/>
    </source>
</evidence>
<comment type="caution">
    <text evidence="20">The sequence shown here is derived from an EMBL/GenBank/DDBJ whole genome shotgun (WGS) entry which is preliminary data.</text>
</comment>
<dbReference type="PROSITE" id="PS51194">
    <property type="entry name" value="HELICASE_CTER"/>
    <property type="match status" value="1"/>
</dbReference>
<evidence type="ECO:0000256" key="3">
    <source>
        <dbReference type="ARBA" id="ARBA00005446"/>
    </source>
</evidence>
<dbReference type="RefSeq" id="WP_106059674.1">
    <property type="nucleotide sequence ID" value="NZ_PVXQ01000015.1"/>
</dbReference>
<evidence type="ECO:0000256" key="9">
    <source>
        <dbReference type="ARBA" id="ARBA00022833"/>
    </source>
</evidence>
<evidence type="ECO:0000313" key="20">
    <source>
        <dbReference type="EMBL" id="PRR82558.1"/>
    </source>
</evidence>
<sequence>MKEIRKILEKYYGYKDFRPGQEKIISNILNKKDLLAVMPTGAGKSICFQIPALLLDGVTLVVSPLVSLMKDQVDALSSVGIKAAFLNSTLDTNEFNEVLYGLKNNEYKMIYIAPERLDSRVFLDTINSISISQIAIDEAHCVSQWGHDFRVSYRKIGDFIESFTARPVITAFTATASQEVQKDIVKLLRLRDPEVFVSGFDRENLEINVIKEGRKDRFLKEYLKKNSQASGIIYCATRKEVNSIYEDVKALGYSACKYHAGLSDKERKEYQDLFIKDKKNIMVATNAFGMGIDKPNVRFVIHNNMPQSIEGYYQEIGRAGRDGEKSECILLFTPGDIHMQKYLIDVGLKSEDRKAIAYKKLQEMVALVHSSGCYRKFILNYFGEELKEDCNNCSNCLSDGEEQDRTIDAQKVLSCIGRMKRGYGATILVDVLRGSKNQKIISLDFNNISTYGIMKDYKKDDLVGFINTLISHGFMEQVEGTYPILRLNPLSVKVLKGEEKVIFKNIKVKDTSFDYSDLFNKLKALRFNIATEQKVPPYVVFGDRTLKEMSNDYPLTKEQMLEISGVGEMKYEKYGEAFIKVIAEYVSTNNIVKGPKIEVEKKLPSNFNVSTDENLYLKLRELREKFAAKESKIPYSIISQNTLKEISGRYPINLADLKDITGLGPKKVETYGKKIINLVKAYVEEKNIEVNWSERNKLKLVIDGEDRKNEEIAISMLEEGHHIKKISLDIEVSVSSILGYVTDYIKETGDVSFNLNLKEFYEEEEEEVILKACNKIGIDKVSDIKKTLNPSINYQAIRAVILKNFYNIA</sequence>
<dbReference type="EMBL" id="PVXQ01000015">
    <property type="protein sequence ID" value="PRR82558.1"/>
    <property type="molecule type" value="Genomic_DNA"/>
</dbReference>
<dbReference type="InterPro" id="IPR036390">
    <property type="entry name" value="WH_DNA-bd_sf"/>
</dbReference>
<keyword evidence="8 20" id="KW-0347">Helicase</keyword>
<dbReference type="Gene3D" id="1.10.150.80">
    <property type="entry name" value="HRDC domain"/>
    <property type="match status" value="2"/>
</dbReference>
<dbReference type="GO" id="GO:0009378">
    <property type="term" value="F:four-way junction helicase activity"/>
    <property type="evidence" value="ECO:0007669"/>
    <property type="project" value="TreeGrafter"/>
</dbReference>
<keyword evidence="7 20" id="KW-0378">Hydrolase</keyword>
<evidence type="ECO:0000256" key="8">
    <source>
        <dbReference type="ARBA" id="ARBA00022806"/>
    </source>
</evidence>
<evidence type="ECO:0000256" key="6">
    <source>
        <dbReference type="ARBA" id="ARBA00022763"/>
    </source>
</evidence>
<dbReference type="InterPro" id="IPR011545">
    <property type="entry name" value="DEAD/DEAH_box_helicase_dom"/>
</dbReference>
<dbReference type="NCBIfam" id="TIGR01389">
    <property type="entry name" value="recQ"/>
    <property type="match status" value="1"/>
</dbReference>
<evidence type="ECO:0000256" key="10">
    <source>
        <dbReference type="ARBA" id="ARBA00022840"/>
    </source>
</evidence>
<dbReference type="GO" id="GO:0043138">
    <property type="term" value="F:3'-5' DNA helicase activity"/>
    <property type="evidence" value="ECO:0007669"/>
    <property type="project" value="UniProtKB-EC"/>
</dbReference>
<evidence type="ECO:0000259" key="17">
    <source>
        <dbReference type="PROSITE" id="PS50967"/>
    </source>
</evidence>
<gene>
    <name evidence="20" type="primary">recQ_2</name>
    <name evidence="20" type="ORF">CLVI_16930</name>
</gene>
<keyword evidence="12" id="KW-0233">DNA recombination</keyword>
<dbReference type="InterPro" id="IPR032284">
    <property type="entry name" value="RecQ_Zn-bd"/>
</dbReference>
<dbReference type="SMART" id="SM00490">
    <property type="entry name" value="HELICc"/>
    <property type="match status" value="1"/>
</dbReference>
<comment type="cofactor">
    <cofactor evidence="1">
        <name>Mg(2+)</name>
        <dbReference type="ChEBI" id="CHEBI:18420"/>
    </cofactor>
</comment>
<dbReference type="InterPro" id="IPR002121">
    <property type="entry name" value="HRDC_dom"/>
</dbReference>
<dbReference type="Pfam" id="PF09382">
    <property type="entry name" value="RQC"/>
    <property type="match status" value="1"/>
</dbReference>
<dbReference type="AlphaFoldDB" id="A0A2T0BFB6"/>
<dbReference type="InterPro" id="IPR044876">
    <property type="entry name" value="HRDC_dom_sf"/>
</dbReference>
<dbReference type="PROSITE" id="PS51192">
    <property type="entry name" value="HELICASE_ATP_BIND_1"/>
    <property type="match status" value="1"/>
</dbReference>
<dbReference type="PROSITE" id="PS50967">
    <property type="entry name" value="HRDC"/>
    <property type="match status" value="2"/>
</dbReference>
<evidence type="ECO:0000256" key="13">
    <source>
        <dbReference type="ARBA" id="ARBA00023204"/>
    </source>
</evidence>
<dbReference type="SMART" id="SM00341">
    <property type="entry name" value="HRDC"/>
    <property type="match status" value="2"/>
</dbReference>
<evidence type="ECO:0000259" key="19">
    <source>
        <dbReference type="PROSITE" id="PS51194"/>
    </source>
</evidence>
<evidence type="ECO:0000259" key="18">
    <source>
        <dbReference type="PROSITE" id="PS51192"/>
    </source>
</evidence>
<evidence type="ECO:0000256" key="15">
    <source>
        <dbReference type="ARBA" id="ARBA00034617"/>
    </source>
</evidence>
<keyword evidence="11" id="KW-0238">DNA-binding</keyword>
<dbReference type="InterPro" id="IPR006293">
    <property type="entry name" value="DNA_helicase_ATP-dep_RecQ_bac"/>
</dbReference>
<dbReference type="GO" id="GO:0009432">
    <property type="term" value="P:SOS response"/>
    <property type="evidence" value="ECO:0007669"/>
    <property type="project" value="UniProtKB-UniRule"/>
</dbReference>
<keyword evidence="6" id="KW-0227">DNA damage</keyword>
<organism evidence="20 21">
    <name type="scientific">Clostridium vincentii</name>
    <dbReference type="NCBI Taxonomy" id="52704"/>
    <lineage>
        <taxon>Bacteria</taxon>
        <taxon>Bacillati</taxon>
        <taxon>Bacillota</taxon>
        <taxon>Clostridia</taxon>
        <taxon>Eubacteriales</taxon>
        <taxon>Clostridiaceae</taxon>
        <taxon>Clostridium</taxon>
    </lineage>
</organism>
<dbReference type="GO" id="GO:0016787">
    <property type="term" value="F:hydrolase activity"/>
    <property type="evidence" value="ECO:0007669"/>
    <property type="project" value="UniProtKB-KW"/>
</dbReference>
<dbReference type="InterPro" id="IPR029491">
    <property type="entry name" value="Helicase_HTH"/>
</dbReference>
<dbReference type="InterPro" id="IPR004589">
    <property type="entry name" value="DNA_helicase_ATP-dep_RecQ"/>
</dbReference>
<dbReference type="SUPFAM" id="SSF47819">
    <property type="entry name" value="HRDC-like"/>
    <property type="match status" value="2"/>
</dbReference>
<dbReference type="GO" id="GO:0006260">
    <property type="term" value="P:DNA replication"/>
    <property type="evidence" value="ECO:0007669"/>
    <property type="project" value="InterPro"/>
</dbReference>
<dbReference type="Gene3D" id="3.40.50.300">
    <property type="entry name" value="P-loop containing nucleotide triphosphate hydrolases"/>
    <property type="match status" value="2"/>
</dbReference>
<dbReference type="Pfam" id="PF14493">
    <property type="entry name" value="HTH_40"/>
    <property type="match status" value="1"/>
</dbReference>
<dbReference type="InterPro" id="IPR027417">
    <property type="entry name" value="P-loop_NTPase"/>
</dbReference>
<protein>
    <recommendedName>
        <fullName evidence="16">DNA helicase RecQ</fullName>
        <ecNumber evidence="16">5.6.2.4</ecNumber>
    </recommendedName>
</protein>
<dbReference type="CDD" id="cd17920">
    <property type="entry name" value="DEXHc_RecQ"/>
    <property type="match status" value="1"/>
</dbReference>
<evidence type="ECO:0000256" key="14">
    <source>
        <dbReference type="ARBA" id="ARBA00023235"/>
    </source>
</evidence>
<dbReference type="SMART" id="SM00956">
    <property type="entry name" value="RQC"/>
    <property type="match status" value="1"/>
</dbReference>
<dbReference type="InterPro" id="IPR014001">
    <property type="entry name" value="Helicase_ATP-bd"/>
</dbReference>
<dbReference type="InterPro" id="IPR036388">
    <property type="entry name" value="WH-like_DNA-bd_sf"/>
</dbReference>
<keyword evidence="13" id="KW-0234">DNA repair</keyword>
<dbReference type="NCBIfam" id="TIGR00614">
    <property type="entry name" value="recQ_fam"/>
    <property type="match status" value="1"/>
</dbReference>
<dbReference type="GO" id="GO:0003677">
    <property type="term" value="F:DNA binding"/>
    <property type="evidence" value="ECO:0007669"/>
    <property type="project" value="UniProtKB-KW"/>
</dbReference>
<comment type="cofactor">
    <cofactor evidence="2">
        <name>Zn(2+)</name>
        <dbReference type="ChEBI" id="CHEBI:29105"/>
    </cofactor>
</comment>
<name>A0A2T0BFB6_9CLOT</name>
<dbReference type="PANTHER" id="PTHR13710:SF105">
    <property type="entry name" value="ATP-DEPENDENT DNA HELICASE Q1"/>
    <property type="match status" value="1"/>
</dbReference>
<evidence type="ECO:0000256" key="11">
    <source>
        <dbReference type="ARBA" id="ARBA00023125"/>
    </source>
</evidence>